<dbReference type="EMBL" id="CADCVO010000621">
    <property type="protein sequence ID" value="CAA9529807.1"/>
    <property type="molecule type" value="Genomic_DNA"/>
</dbReference>
<accession>A0A6J4TT51</accession>
<feature type="domain" description="Serine aminopeptidase S33" evidence="2">
    <location>
        <begin position="51"/>
        <end position="159"/>
    </location>
</feature>
<dbReference type="InterPro" id="IPR053145">
    <property type="entry name" value="AB_hydrolase_Est10"/>
</dbReference>
<dbReference type="SUPFAM" id="SSF53474">
    <property type="entry name" value="alpha/beta-Hydrolases"/>
    <property type="match status" value="1"/>
</dbReference>
<reference evidence="3" key="1">
    <citation type="submission" date="2020-02" db="EMBL/GenBank/DDBJ databases">
        <authorList>
            <person name="Meier V. D."/>
        </authorList>
    </citation>
    <scope>NUCLEOTIDE SEQUENCE</scope>
    <source>
        <strain evidence="3">AVDCRST_MAG13</strain>
    </source>
</reference>
<keyword evidence="1" id="KW-0732">Signal</keyword>
<dbReference type="AlphaFoldDB" id="A0A6J4TT51"/>
<name>A0A6J4TT51_9ACTN</name>
<proteinExistence type="predicted"/>
<evidence type="ECO:0000256" key="1">
    <source>
        <dbReference type="SAM" id="SignalP"/>
    </source>
</evidence>
<gene>
    <name evidence="3" type="ORF">AVDCRST_MAG13-4065</name>
</gene>
<dbReference type="Pfam" id="PF12146">
    <property type="entry name" value="Hydrolase_4"/>
    <property type="match status" value="1"/>
</dbReference>
<sequence>MPAGVAVAALAPAASAAAPATAAAPDRIAMTFASGGLRLSGELLVPSGRGPHPAVVMLHGAGPDTREGYRPVATAFARAGVAAFIFDKRGSGRSQGDPDYRYAELAGDARAAVGAVRARPEVSGRGVGLWGLSEGGFIAPLAAAGNAEVAAVAVVSPSALAPVVQQEWAVRNGVRASGSGALGTRSVTTFYRVTRSLGEGPLAGLGPRRARDVAFGP</sequence>
<protein>
    <recommendedName>
        <fullName evidence="2">Serine aminopeptidase S33 domain-containing protein</fullName>
    </recommendedName>
</protein>
<dbReference type="InterPro" id="IPR022742">
    <property type="entry name" value="Hydrolase_4"/>
</dbReference>
<feature type="non-terminal residue" evidence="3">
    <location>
        <position position="217"/>
    </location>
</feature>
<dbReference type="Gene3D" id="3.40.50.1820">
    <property type="entry name" value="alpha/beta hydrolase"/>
    <property type="match status" value="1"/>
</dbReference>
<organism evidence="3">
    <name type="scientific">uncultured Solirubrobacteraceae bacterium</name>
    <dbReference type="NCBI Taxonomy" id="1162706"/>
    <lineage>
        <taxon>Bacteria</taxon>
        <taxon>Bacillati</taxon>
        <taxon>Actinomycetota</taxon>
        <taxon>Thermoleophilia</taxon>
        <taxon>Solirubrobacterales</taxon>
        <taxon>Solirubrobacteraceae</taxon>
        <taxon>environmental samples</taxon>
    </lineage>
</organism>
<dbReference type="PANTHER" id="PTHR43265">
    <property type="entry name" value="ESTERASE ESTD"/>
    <property type="match status" value="1"/>
</dbReference>
<dbReference type="GO" id="GO:0052689">
    <property type="term" value="F:carboxylic ester hydrolase activity"/>
    <property type="evidence" value="ECO:0007669"/>
    <property type="project" value="TreeGrafter"/>
</dbReference>
<evidence type="ECO:0000313" key="3">
    <source>
        <dbReference type="EMBL" id="CAA9529807.1"/>
    </source>
</evidence>
<dbReference type="PANTHER" id="PTHR43265:SF1">
    <property type="entry name" value="ESTERASE ESTD"/>
    <property type="match status" value="1"/>
</dbReference>
<feature type="chain" id="PRO_5026743305" description="Serine aminopeptidase S33 domain-containing protein" evidence="1">
    <location>
        <begin position="23"/>
        <end position="217"/>
    </location>
</feature>
<feature type="signal peptide" evidence="1">
    <location>
        <begin position="1"/>
        <end position="22"/>
    </location>
</feature>
<evidence type="ECO:0000259" key="2">
    <source>
        <dbReference type="Pfam" id="PF12146"/>
    </source>
</evidence>
<dbReference type="InterPro" id="IPR029058">
    <property type="entry name" value="AB_hydrolase_fold"/>
</dbReference>